<evidence type="ECO:0000256" key="12">
    <source>
        <dbReference type="SAM" id="Coils"/>
    </source>
</evidence>
<evidence type="ECO:0000313" key="14">
    <source>
        <dbReference type="EMBL" id="ORZ38930.1"/>
    </source>
</evidence>
<dbReference type="PANTHER" id="PTHR31598">
    <property type="entry name" value="IQ DOMAIN-CONTAINING PROTEIN D"/>
    <property type="match status" value="1"/>
</dbReference>
<keyword evidence="6" id="KW-0282">Flagellum</keyword>
<keyword evidence="12" id="KW-0175">Coiled coil</keyword>
<feature type="compositionally biased region" description="Polar residues" evidence="13">
    <location>
        <begin position="1"/>
        <end position="14"/>
    </location>
</feature>
<dbReference type="Proteomes" id="UP000193411">
    <property type="component" value="Unassembled WGS sequence"/>
</dbReference>
<evidence type="ECO:0000256" key="8">
    <source>
        <dbReference type="ARBA" id="ARBA00023212"/>
    </source>
</evidence>
<evidence type="ECO:0000256" key="1">
    <source>
        <dbReference type="ARBA" id="ARBA00003029"/>
    </source>
</evidence>
<name>A0A1Y2HWF7_9FUNG</name>
<feature type="region of interest" description="Disordered" evidence="13">
    <location>
        <begin position="1"/>
        <end position="31"/>
    </location>
</feature>
<evidence type="ECO:0000256" key="4">
    <source>
        <dbReference type="ARBA" id="ARBA00021752"/>
    </source>
</evidence>
<comment type="similarity">
    <text evidence="3">Belongs to the DRC10 family.</text>
</comment>
<evidence type="ECO:0000256" key="2">
    <source>
        <dbReference type="ARBA" id="ARBA00004611"/>
    </source>
</evidence>
<comment type="function">
    <text evidence="1">Component of the nexin-dynein regulatory complex (N-DRC), a key regulator of ciliary/flagellar motility which maintains the alignment and integrity of the distal axoneme and regulates microtubule sliding in motile axonemes.</text>
</comment>
<comment type="caution">
    <text evidence="14">The sequence shown here is derived from an EMBL/GenBank/DDBJ whole genome shotgun (WGS) entry which is preliminary data.</text>
</comment>
<evidence type="ECO:0000256" key="13">
    <source>
        <dbReference type="SAM" id="MobiDB-lite"/>
    </source>
</evidence>
<dbReference type="AlphaFoldDB" id="A0A1Y2HWF7"/>
<feature type="compositionally biased region" description="Basic residues" evidence="13">
    <location>
        <begin position="383"/>
        <end position="398"/>
    </location>
</feature>
<dbReference type="SMART" id="SM00015">
    <property type="entry name" value="IQ"/>
    <property type="match status" value="1"/>
</dbReference>
<accession>A0A1Y2HWF7</accession>
<dbReference type="Gene3D" id="1.20.5.190">
    <property type="match status" value="1"/>
</dbReference>
<organism evidence="14 15">
    <name type="scientific">Catenaria anguillulae PL171</name>
    <dbReference type="NCBI Taxonomy" id="765915"/>
    <lineage>
        <taxon>Eukaryota</taxon>
        <taxon>Fungi</taxon>
        <taxon>Fungi incertae sedis</taxon>
        <taxon>Blastocladiomycota</taxon>
        <taxon>Blastocladiomycetes</taxon>
        <taxon>Blastocladiales</taxon>
        <taxon>Catenariaceae</taxon>
        <taxon>Catenaria</taxon>
    </lineage>
</organism>
<evidence type="ECO:0000256" key="3">
    <source>
        <dbReference type="ARBA" id="ARBA00009071"/>
    </source>
</evidence>
<evidence type="ECO:0000256" key="9">
    <source>
        <dbReference type="ARBA" id="ARBA00023273"/>
    </source>
</evidence>
<dbReference type="InterPro" id="IPR000048">
    <property type="entry name" value="IQ_motif_EF-hand-BS"/>
</dbReference>
<dbReference type="EMBL" id="MCFL01000007">
    <property type="protein sequence ID" value="ORZ38930.1"/>
    <property type="molecule type" value="Genomic_DNA"/>
</dbReference>
<dbReference type="STRING" id="765915.A0A1Y2HWF7"/>
<evidence type="ECO:0000256" key="10">
    <source>
        <dbReference type="ARBA" id="ARBA00032180"/>
    </source>
</evidence>
<evidence type="ECO:0000256" key="11">
    <source>
        <dbReference type="ARBA" id="ARBA00046836"/>
    </source>
</evidence>
<keyword evidence="8" id="KW-0206">Cytoskeleton</keyword>
<reference evidence="14 15" key="1">
    <citation type="submission" date="2016-07" db="EMBL/GenBank/DDBJ databases">
        <title>Pervasive Adenine N6-methylation of Active Genes in Fungi.</title>
        <authorList>
            <consortium name="DOE Joint Genome Institute"/>
            <person name="Mondo S.J."/>
            <person name="Dannebaum R.O."/>
            <person name="Kuo R.C."/>
            <person name="Labutti K."/>
            <person name="Haridas S."/>
            <person name="Kuo A."/>
            <person name="Salamov A."/>
            <person name="Ahrendt S.R."/>
            <person name="Lipzen A."/>
            <person name="Sullivan W."/>
            <person name="Andreopoulos W.B."/>
            <person name="Clum A."/>
            <person name="Lindquist E."/>
            <person name="Daum C."/>
            <person name="Ramamoorthy G.K."/>
            <person name="Gryganskyi A."/>
            <person name="Culley D."/>
            <person name="Magnuson J.K."/>
            <person name="James T.Y."/>
            <person name="O'Malley M.A."/>
            <person name="Stajich J.E."/>
            <person name="Spatafora J.W."/>
            <person name="Visel A."/>
            <person name="Grigoriev I.V."/>
        </authorList>
    </citation>
    <scope>NUCLEOTIDE SEQUENCE [LARGE SCALE GENOMIC DNA]</scope>
    <source>
        <strain evidence="14 15">PL171</strain>
    </source>
</reference>
<dbReference type="CDD" id="cd23767">
    <property type="entry name" value="IQCD"/>
    <property type="match status" value="1"/>
</dbReference>
<keyword evidence="7" id="KW-0969">Cilium</keyword>
<dbReference type="PROSITE" id="PS50096">
    <property type="entry name" value="IQ"/>
    <property type="match status" value="1"/>
</dbReference>
<comment type="subcellular location">
    <subcellularLocation>
        <location evidence="2">Cytoplasm</location>
        <location evidence="2">Cytoskeleton</location>
        <location evidence="2">Flagellum axoneme</location>
    </subcellularLocation>
</comment>
<evidence type="ECO:0000313" key="15">
    <source>
        <dbReference type="Proteomes" id="UP000193411"/>
    </source>
</evidence>
<dbReference type="PANTHER" id="PTHR31598:SF1">
    <property type="entry name" value="DYNEIN REGULATORY COMPLEX PROTEIN 10"/>
    <property type="match status" value="1"/>
</dbReference>
<feature type="non-terminal residue" evidence="14">
    <location>
        <position position="1"/>
    </location>
</feature>
<keyword evidence="9" id="KW-0966">Cell projection</keyword>
<evidence type="ECO:0000256" key="6">
    <source>
        <dbReference type="ARBA" id="ARBA00022846"/>
    </source>
</evidence>
<sequence length="398" mass="44898">QGGTAGTQSRQGSAGSHPAQAINSPTKHHAAVAGAQTTTLGGAHAGHASIGASLTDVHAQRIVAVLNEVLSKVDIVMSLPPVVDRRAHNMLGGDLAGEIERYNDLKRQVNHASSHDSTTLDMQNSIRNVCRILLHDPDKRQQLSIYNAHDVNQSSMRRSILAMDADGGDDDAANPSARHVQAEMDVLKQLLASCKLLTVDKLTRSAQDEENKKLELQRVVEREKKIRDELKDIKQTAEDVARRLEMRTKSKEESDSVSYSERESTCKTKSSNCKRSSRANCAHREEELNLRKRRFKVESEVDAWISKYDQDMEEKQAELDDLSAIYAEEKAQLDDLQSKYDELNKEYQKIMDERRWHEVCAMKIQALWRGYKVRKEMREANDKKRKGSKSAKGKKKKK</sequence>
<feature type="coiled-coil region" evidence="12">
    <location>
        <begin position="305"/>
        <end position="353"/>
    </location>
</feature>
<feature type="region of interest" description="Disordered" evidence="13">
    <location>
        <begin position="246"/>
        <end position="273"/>
    </location>
</feature>
<comment type="subunit">
    <text evidence="11">Component of the nexin-dynein regulatory complex (N-DRC). Interacts with CFAP52.</text>
</comment>
<evidence type="ECO:0000256" key="7">
    <source>
        <dbReference type="ARBA" id="ARBA00023069"/>
    </source>
</evidence>
<evidence type="ECO:0000256" key="5">
    <source>
        <dbReference type="ARBA" id="ARBA00022490"/>
    </source>
</evidence>
<feature type="compositionally biased region" description="Basic and acidic residues" evidence="13">
    <location>
        <begin position="246"/>
        <end position="266"/>
    </location>
</feature>
<keyword evidence="5" id="KW-0963">Cytoplasm</keyword>
<keyword evidence="15" id="KW-1185">Reference proteome</keyword>
<dbReference type="Pfam" id="PF00612">
    <property type="entry name" value="IQ"/>
    <property type="match status" value="1"/>
</dbReference>
<dbReference type="OrthoDB" id="10265211at2759"/>
<gene>
    <name evidence="14" type="ORF">BCR44DRAFT_1428087</name>
</gene>
<feature type="region of interest" description="Disordered" evidence="13">
    <location>
        <begin position="377"/>
        <end position="398"/>
    </location>
</feature>
<protein>
    <recommendedName>
        <fullName evidence="4">Dynein regulatory complex protein 10</fullName>
    </recommendedName>
    <alternativeName>
        <fullName evidence="10">IQ domain-containing protein D</fullName>
    </alternativeName>
</protein>
<proteinExistence type="inferred from homology"/>
<dbReference type="InterPro" id="IPR042815">
    <property type="entry name" value="DRC10"/>
</dbReference>